<sequence length="80" mass="9069">MDLFLISFLLFPIFLSSVAGSRYVYLDKCVMLQCLLECFYKGYIVGNCEKSTNYGVITTIGIACICYYPGEKFGEIGKRH</sequence>
<evidence type="ECO:0000256" key="1">
    <source>
        <dbReference type="SAM" id="SignalP"/>
    </source>
</evidence>
<comment type="caution">
    <text evidence="2">The sequence shown here is derived from an EMBL/GenBank/DDBJ whole genome shotgun (WGS) entry which is preliminary data.</text>
</comment>
<keyword evidence="3" id="KW-1185">Reference proteome</keyword>
<dbReference type="EMBL" id="CATQJL010000112">
    <property type="protein sequence ID" value="CAJ0593095.1"/>
    <property type="molecule type" value="Genomic_DNA"/>
</dbReference>
<reference evidence="2" key="1">
    <citation type="submission" date="2023-07" db="EMBL/GenBank/DDBJ databases">
        <authorList>
            <consortium name="CYATHOMIX"/>
        </authorList>
    </citation>
    <scope>NUCLEOTIDE SEQUENCE</scope>
    <source>
        <strain evidence="2">N/A</strain>
    </source>
</reference>
<proteinExistence type="predicted"/>
<feature type="signal peptide" evidence="1">
    <location>
        <begin position="1"/>
        <end position="20"/>
    </location>
</feature>
<dbReference type="Proteomes" id="UP001176961">
    <property type="component" value="Unassembled WGS sequence"/>
</dbReference>
<protein>
    <submittedName>
        <fullName evidence="2">Uncharacterized protein</fullName>
    </submittedName>
</protein>
<name>A0AA36GII4_CYLNA</name>
<organism evidence="2 3">
    <name type="scientific">Cylicocyclus nassatus</name>
    <name type="common">Nematode worm</name>
    <dbReference type="NCBI Taxonomy" id="53992"/>
    <lineage>
        <taxon>Eukaryota</taxon>
        <taxon>Metazoa</taxon>
        <taxon>Ecdysozoa</taxon>
        <taxon>Nematoda</taxon>
        <taxon>Chromadorea</taxon>
        <taxon>Rhabditida</taxon>
        <taxon>Rhabditina</taxon>
        <taxon>Rhabditomorpha</taxon>
        <taxon>Strongyloidea</taxon>
        <taxon>Strongylidae</taxon>
        <taxon>Cylicocyclus</taxon>
    </lineage>
</organism>
<accession>A0AA36GII4</accession>
<gene>
    <name evidence="2" type="ORF">CYNAS_LOCUS5078</name>
</gene>
<feature type="chain" id="PRO_5041208813" evidence="1">
    <location>
        <begin position="21"/>
        <end position="80"/>
    </location>
</feature>
<evidence type="ECO:0000313" key="3">
    <source>
        <dbReference type="Proteomes" id="UP001176961"/>
    </source>
</evidence>
<dbReference type="AlphaFoldDB" id="A0AA36GII4"/>
<keyword evidence="1" id="KW-0732">Signal</keyword>
<evidence type="ECO:0000313" key="2">
    <source>
        <dbReference type="EMBL" id="CAJ0593095.1"/>
    </source>
</evidence>